<dbReference type="SUPFAM" id="SSF53335">
    <property type="entry name" value="S-adenosyl-L-methionine-dependent methyltransferases"/>
    <property type="match status" value="1"/>
</dbReference>
<dbReference type="GO" id="GO:0016423">
    <property type="term" value="F:tRNA (guanine) methyltransferase activity"/>
    <property type="evidence" value="ECO:0007669"/>
    <property type="project" value="TreeGrafter"/>
</dbReference>
<dbReference type="AlphaFoldDB" id="A0A2M7RCN3"/>
<name>A0A2M7RCN3_9BACT</name>
<dbReference type="Proteomes" id="UP000228689">
    <property type="component" value="Unassembled WGS sequence"/>
</dbReference>
<organism evidence="2 3">
    <name type="scientific">Candidatus Komeilibacteria bacterium CG_4_10_14_0_8_um_filter_37_78</name>
    <dbReference type="NCBI Taxonomy" id="1974471"/>
    <lineage>
        <taxon>Bacteria</taxon>
        <taxon>Candidatus Komeiliibacteriota</taxon>
    </lineage>
</organism>
<dbReference type="EMBL" id="PFMC01000067">
    <property type="protein sequence ID" value="PIY94357.1"/>
    <property type="molecule type" value="Genomic_DNA"/>
</dbReference>
<dbReference type="Gene3D" id="3.40.50.150">
    <property type="entry name" value="Vaccinia Virus protein VP39"/>
    <property type="match status" value="1"/>
</dbReference>
<feature type="domain" description="Ribosomal RNA large subunit methyltransferase K/L-like methyltransferase" evidence="1">
    <location>
        <begin position="210"/>
        <end position="263"/>
    </location>
</feature>
<dbReference type="InterPro" id="IPR000241">
    <property type="entry name" value="RlmKL-like_Mtase"/>
</dbReference>
<proteinExistence type="predicted"/>
<dbReference type="PANTHER" id="PTHR14911">
    <property type="entry name" value="THUMP DOMAIN-CONTAINING"/>
    <property type="match status" value="1"/>
</dbReference>
<accession>A0A2M7RCN3</accession>
<comment type="caution">
    <text evidence="2">The sequence shown here is derived from an EMBL/GenBank/DDBJ whole genome shotgun (WGS) entry which is preliminary data.</text>
</comment>
<sequence length="419" mass="48950">MDKEACLQYIIFLRYNEDMKKEQYYFFILGNNVNLSLAELAACFEKWGSKYQLIRQDQEVAIIQIDDFTNEQFATLGGCKKYGLVNQQTEQIEIQDVTNFILAQAKPERFNFGFSYYGFKLTESKKIGQQFFREGLSIKKELKTRNIKSRLVQSKQEQLSSVIVDKEKMIDQGCDLNIMKLAEKYYLGKTLAVQDYHAFSKRDYGRPKRDARSGMLPPKLARMMLNFAQSKEDDVLLDPFCGSGTVIMEALVLGWQKIYGTDKSKIAIDSTHQNLMWLQQKVSFSEMPHLEILPVMELNKSFDPQSIDQIVTEPYLGPPLRSSVRRNDIDNTIDELTELYALAYRRFAEILKPGGRVVMIWPIFVFKEQLITLEMGRIISELGFVRVDHLAKFKLQDNRLIYQRPEQLVQRRIEIWQRQ</sequence>
<evidence type="ECO:0000259" key="1">
    <source>
        <dbReference type="Pfam" id="PF01170"/>
    </source>
</evidence>
<dbReference type="Pfam" id="PF01170">
    <property type="entry name" value="UPF0020"/>
    <property type="match status" value="1"/>
</dbReference>
<reference evidence="3" key="1">
    <citation type="submission" date="2017-09" db="EMBL/GenBank/DDBJ databases">
        <title>Depth-based differentiation of microbial function through sediment-hosted aquifers and enrichment of novel symbionts in the deep terrestrial subsurface.</title>
        <authorList>
            <person name="Probst A.J."/>
            <person name="Ladd B."/>
            <person name="Jarett J.K."/>
            <person name="Geller-Mcgrath D.E."/>
            <person name="Sieber C.M.K."/>
            <person name="Emerson J.B."/>
            <person name="Anantharaman K."/>
            <person name="Thomas B.C."/>
            <person name="Malmstrom R."/>
            <person name="Stieglmeier M."/>
            <person name="Klingl A."/>
            <person name="Woyke T."/>
            <person name="Ryan C.M."/>
            <person name="Banfield J.F."/>
        </authorList>
    </citation>
    <scope>NUCLEOTIDE SEQUENCE [LARGE SCALE GENOMIC DNA]</scope>
</reference>
<protein>
    <recommendedName>
        <fullName evidence="1">Ribosomal RNA large subunit methyltransferase K/L-like methyltransferase domain-containing protein</fullName>
    </recommendedName>
</protein>
<dbReference type="CDD" id="cd02440">
    <property type="entry name" value="AdoMet_MTases"/>
    <property type="match status" value="1"/>
</dbReference>
<dbReference type="InterPro" id="IPR029063">
    <property type="entry name" value="SAM-dependent_MTases_sf"/>
</dbReference>
<evidence type="ECO:0000313" key="2">
    <source>
        <dbReference type="EMBL" id="PIY94357.1"/>
    </source>
</evidence>
<dbReference type="GO" id="GO:0030488">
    <property type="term" value="P:tRNA methylation"/>
    <property type="evidence" value="ECO:0007669"/>
    <property type="project" value="TreeGrafter"/>
</dbReference>
<dbReference type="PANTHER" id="PTHR14911:SF13">
    <property type="entry name" value="TRNA (GUANINE(6)-N2)-METHYLTRANSFERASE THUMP3"/>
    <property type="match status" value="1"/>
</dbReference>
<evidence type="ECO:0000313" key="3">
    <source>
        <dbReference type="Proteomes" id="UP000228689"/>
    </source>
</evidence>
<gene>
    <name evidence="2" type="ORF">COY67_02650</name>
</gene>